<dbReference type="STRING" id="1886670.PTI45_04387"/>
<name>A0A1E3KYD7_9BACL</name>
<proteinExistence type="predicted"/>
<feature type="transmembrane region" description="Helical" evidence="1">
    <location>
        <begin position="77"/>
        <end position="96"/>
    </location>
</feature>
<keyword evidence="1" id="KW-0472">Membrane</keyword>
<comment type="caution">
    <text evidence="2">The sequence shown here is derived from an EMBL/GenBank/DDBJ whole genome shotgun (WGS) entry which is preliminary data.</text>
</comment>
<evidence type="ECO:0000256" key="1">
    <source>
        <dbReference type="SAM" id="Phobius"/>
    </source>
</evidence>
<dbReference type="AlphaFoldDB" id="A0A1E3KYD7"/>
<accession>A0A1E3KYD7</accession>
<feature type="transmembrane region" description="Helical" evidence="1">
    <location>
        <begin position="225"/>
        <end position="244"/>
    </location>
</feature>
<organism evidence="2 3">
    <name type="scientific">Paenibacillus nuruki</name>
    <dbReference type="NCBI Taxonomy" id="1886670"/>
    <lineage>
        <taxon>Bacteria</taxon>
        <taxon>Bacillati</taxon>
        <taxon>Bacillota</taxon>
        <taxon>Bacilli</taxon>
        <taxon>Bacillales</taxon>
        <taxon>Paenibacillaceae</taxon>
        <taxon>Paenibacillus</taxon>
    </lineage>
</organism>
<sequence>MSFCTKCGQQLQPNEIHTCVSPEQPSVNATLSSSTPSTPSPILTTARDHLANVDKHKILNLIKNPMSALQLRSESDLLYGVLGLVVSLLGFVLWAWSFKHQLIKLMLLGFGSLINDEKESYREASEYLPIVNHMLLLGLISLIVLVGITLLLGNKMGLHKLHWKDSMVQLGGLQLISGIGFIVAALMMFISIKLSFVLLFTTLLATLALTLVAGIEMFRIHRDRIALFIGLVVLIQVCAILVVFNSFGSELIEEAQRISRNLF</sequence>
<keyword evidence="3" id="KW-1185">Reference proteome</keyword>
<evidence type="ECO:0000313" key="3">
    <source>
        <dbReference type="Proteomes" id="UP000094578"/>
    </source>
</evidence>
<reference evidence="2 3" key="1">
    <citation type="submission" date="2016-08" db="EMBL/GenBank/DDBJ databases">
        <title>Genome sequencing of Paenibacillus sp. TI45-13ar, isolated from Korean traditional nuruk.</title>
        <authorList>
            <person name="Kim S.-J."/>
        </authorList>
    </citation>
    <scope>NUCLEOTIDE SEQUENCE [LARGE SCALE GENOMIC DNA]</scope>
    <source>
        <strain evidence="2 3">TI45-13ar</strain>
    </source>
</reference>
<dbReference type="Proteomes" id="UP000094578">
    <property type="component" value="Unassembled WGS sequence"/>
</dbReference>
<dbReference type="RefSeq" id="WP_069329685.1">
    <property type="nucleotide sequence ID" value="NZ_MDER01000086.1"/>
</dbReference>
<protein>
    <submittedName>
        <fullName evidence="2">Uncharacterized protein</fullName>
    </submittedName>
</protein>
<keyword evidence="1" id="KW-0812">Transmembrane</keyword>
<feature type="transmembrane region" description="Helical" evidence="1">
    <location>
        <begin position="130"/>
        <end position="152"/>
    </location>
</feature>
<evidence type="ECO:0000313" key="2">
    <source>
        <dbReference type="EMBL" id="ODP26547.1"/>
    </source>
</evidence>
<dbReference type="EMBL" id="MDER01000086">
    <property type="protein sequence ID" value="ODP26547.1"/>
    <property type="molecule type" value="Genomic_DNA"/>
</dbReference>
<feature type="transmembrane region" description="Helical" evidence="1">
    <location>
        <begin position="196"/>
        <end position="218"/>
    </location>
</feature>
<keyword evidence="1" id="KW-1133">Transmembrane helix</keyword>
<feature type="transmembrane region" description="Helical" evidence="1">
    <location>
        <begin position="173"/>
        <end position="190"/>
    </location>
</feature>
<gene>
    <name evidence="2" type="ORF">PTI45_04387</name>
</gene>